<evidence type="ECO:0000256" key="3">
    <source>
        <dbReference type="SAM" id="Phobius"/>
    </source>
</evidence>
<evidence type="ECO:0000256" key="2">
    <source>
        <dbReference type="ARBA" id="ARBA00034247"/>
    </source>
</evidence>
<dbReference type="RefSeq" id="WP_131070874.1">
    <property type="nucleotide sequence ID" value="NZ_CP049362.1"/>
</dbReference>
<dbReference type="InterPro" id="IPR050469">
    <property type="entry name" value="Diguanylate_Cyclase"/>
</dbReference>
<evidence type="ECO:0000256" key="1">
    <source>
        <dbReference type="ARBA" id="ARBA00012528"/>
    </source>
</evidence>
<dbReference type="EC" id="2.7.7.65" evidence="1"/>
<gene>
    <name evidence="5" type="ORF">FE795_13885</name>
</gene>
<feature type="transmembrane region" description="Helical" evidence="3">
    <location>
        <begin position="101"/>
        <end position="121"/>
    </location>
</feature>
<dbReference type="EMBL" id="CP049362">
    <property type="protein sequence ID" value="QXX79999.1"/>
    <property type="molecule type" value="Genomic_DNA"/>
</dbReference>
<dbReference type="PANTHER" id="PTHR45138:SF9">
    <property type="entry name" value="DIGUANYLATE CYCLASE DGCM-RELATED"/>
    <property type="match status" value="1"/>
</dbReference>
<feature type="transmembrane region" description="Helical" evidence="3">
    <location>
        <begin position="157"/>
        <end position="179"/>
    </location>
</feature>
<protein>
    <recommendedName>
        <fullName evidence="1">diguanylate cyclase</fullName>
        <ecNumber evidence="1">2.7.7.65</ecNumber>
    </recommendedName>
</protein>
<dbReference type="SMART" id="SM00267">
    <property type="entry name" value="GGDEF"/>
    <property type="match status" value="1"/>
</dbReference>
<dbReference type="InterPro" id="IPR000160">
    <property type="entry name" value="GGDEF_dom"/>
</dbReference>
<dbReference type="Pfam" id="PF00990">
    <property type="entry name" value="GGDEF"/>
    <property type="match status" value="1"/>
</dbReference>
<dbReference type="SUPFAM" id="SSF55073">
    <property type="entry name" value="Nucleotide cyclase"/>
    <property type="match status" value="1"/>
</dbReference>
<dbReference type="CDD" id="cd01949">
    <property type="entry name" value="GGDEF"/>
    <property type="match status" value="1"/>
</dbReference>
<dbReference type="PROSITE" id="PS50887">
    <property type="entry name" value="GGDEF"/>
    <property type="match status" value="1"/>
</dbReference>
<keyword evidence="3" id="KW-0472">Membrane</keyword>
<keyword evidence="3" id="KW-0812">Transmembrane</keyword>
<proteinExistence type="predicted"/>
<keyword evidence="6" id="KW-1185">Reference proteome</keyword>
<feature type="transmembrane region" description="Helical" evidence="3">
    <location>
        <begin position="71"/>
        <end position="92"/>
    </location>
</feature>
<dbReference type="Gene3D" id="3.30.70.270">
    <property type="match status" value="1"/>
</dbReference>
<organism evidence="5 6">
    <name type="scientific">Alcaligenes ammonioxydans</name>
    <dbReference type="NCBI Taxonomy" id="2582914"/>
    <lineage>
        <taxon>Bacteria</taxon>
        <taxon>Pseudomonadati</taxon>
        <taxon>Pseudomonadota</taxon>
        <taxon>Betaproteobacteria</taxon>
        <taxon>Burkholderiales</taxon>
        <taxon>Alcaligenaceae</taxon>
        <taxon>Alcaligenes</taxon>
    </lineage>
</organism>
<dbReference type="InterPro" id="IPR043128">
    <property type="entry name" value="Rev_trsase/Diguanyl_cyclase"/>
</dbReference>
<feature type="transmembrane region" description="Helical" evidence="3">
    <location>
        <begin position="44"/>
        <end position="65"/>
    </location>
</feature>
<dbReference type="InterPro" id="IPR029787">
    <property type="entry name" value="Nucleotide_cyclase"/>
</dbReference>
<keyword evidence="3" id="KW-1133">Transmembrane helix</keyword>
<name>A0ABX8SWM8_9BURK</name>
<dbReference type="PANTHER" id="PTHR45138">
    <property type="entry name" value="REGULATORY COMPONENTS OF SENSORY TRANSDUCTION SYSTEM"/>
    <property type="match status" value="1"/>
</dbReference>
<dbReference type="Proteomes" id="UP000826050">
    <property type="component" value="Chromosome"/>
</dbReference>
<comment type="catalytic activity">
    <reaction evidence="2">
        <text>2 GTP = 3',3'-c-di-GMP + 2 diphosphate</text>
        <dbReference type="Rhea" id="RHEA:24898"/>
        <dbReference type="ChEBI" id="CHEBI:33019"/>
        <dbReference type="ChEBI" id="CHEBI:37565"/>
        <dbReference type="ChEBI" id="CHEBI:58805"/>
        <dbReference type="EC" id="2.7.7.65"/>
    </reaction>
</comment>
<evidence type="ECO:0000259" key="4">
    <source>
        <dbReference type="PROSITE" id="PS50887"/>
    </source>
</evidence>
<dbReference type="NCBIfam" id="TIGR00254">
    <property type="entry name" value="GGDEF"/>
    <property type="match status" value="1"/>
</dbReference>
<feature type="domain" description="GGDEF" evidence="4">
    <location>
        <begin position="238"/>
        <end position="371"/>
    </location>
</feature>
<reference evidence="5 6" key="1">
    <citation type="submission" date="2020-02" db="EMBL/GenBank/DDBJ databases">
        <title>Partial ammonium oxidation to N2 by heterotrophic bacteria.</title>
        <authorList>
            <person name="Wu M."/>
        </authorList>
    </citation>
    <scope>NUCLEOTIDE SEQUENCE [LARGE SCALE GENOMIC DNA]</scope>
    <source>
        <strain evidence="5 6">HO-1</strain>
    </source>
</reference>
<sequence length="377" mass="41543">MGTVLKGWKNLQAISISSVRDTLSGKYHSRDFIHARMEYLRSRVVLVGLLFALLTPLWTLMDWLVLPSWPAHLMAVRILSLAGLIACVWLAFHGHQRITRIYVLSGLVFILPASFYAYMLLTLSGAAHYVVLGYGFIPFLLVATLSIFPFTLLESALVGGALIALQILASVSSGTWLSAKGLQDLWLLSALLVVGLTANYFHLGLLLRLYRQATHDTLTGLLNRGAVSRQLGQGPVQERLHVLMVDLDHFKQINDTHGHSVGDDVLTRTAALFKAHLGAHDLAARYGGEEFVLILAGRSDAQALSFAHILLQQVQAQTFYNHDREPFQITASLGLAPCQPGQAIEEALMRADQLLYQAKRAGRNQVVTQESIPTVFS</sequence>
<feature type="transmembrane region" description="Helical" evidence="3">
    <location>
        <begin position="127"/>
        <end position="150"/>
    </location>
</feature>
<evidence type="ECO:0000313" key="6">
    <source>
        <dbReference type="Proteomes" id="UP000826050"/>
    </source>
</evidence>
<feature type="transmembrane region" description="Helical" evidence="3">
    <location>
        <begin position="185"/>
        <end position="207"/>
    </location>
</feature>
<accession>A0ABX8SWM8</accession>
<evidence type="ECO:0000313" key="5">
    <source>
        <dbReference type="EMBL" id="QXX79999.1"/>
    </source>
</evidence>